<dbReference type="RefSeq" id="WP_263843608.1">
    <property type="nucleotide sequence ID" value="NZ_JALIEB010000004.1"/>
</dbReference>
<evidence type="ECO:0000256" key="2">
    <source>
        <dbReference type="ARBA" id="ARBA00022723"/>
    </source>
</evidence>
<protein>
    <submittedName>
        <fullName evidence="6">GFA family protein</fullName>
    </submittedName>
</protein>
<dbReference type="PROSITE" id="PS51891">
    <property type="entry name" value="CENP_V_GFA"/>
    <property type="match status" value="1"/>
</dbReference>
<reference evidence="6 7" key="1">
    <citation type="submission" date="2022-04" db="EMBL/GenBank/DDBJ databases">
        <title>Roseobacter sp. WL0113 is a bacterium isolated from neritic sediment.</title>
        <authorList>
            <person name="Wang L."/>
            <person name="He W."/>
            <person name="Zhang D.-F."/>
        </authorList>
    </citation>
    <scope>NUCLEOTIDE SEQUENCE [LARGE SCALE GENOMIC DNA]</scope>
    <source>
        <strain evidence="6 7">WL0113</strain>
    </source>
</reference>
<keyword evidence="7" id="KW-1185">Reference proteome</keyword>
<sequence>MTITGSCACGTVRFAIEGRPSALGTCHCSRCRKLGSSTILFVTRDQFRLLSGADHIKTISPRPPYTYTRSFCRACGTALGEPLSPDASFPINAHCLDDDPGVAHGFHEFTEDRPAWDRPVTTEEIAQ</sequence>
<organism evidence="6 7">
    <name type="scientific">Roseobacter sinensis</name>
    <dbReference type="NCBI Taxonomy" id="2931391"/>
    <lineage>
        <taxon>Bacteria</taxon>
        <taxon>Pseudomonadati</taxon>
        <taxon>Pseudomonadota</taxon>
        <taxon>Alphaproteobacteria</taxon>
        <taxon>Rhodobacterales</taxon>
        <taxon>Roseobacteraceae</taxon>
        <taxon>Roseobacter</taxon>
    </lineage>
</organism>
<accession>A0ABT3BCH6</accession>
<keyword evidence="4" id="KW-0456">Lyase</keyword>
<evidence type="ECO:0000256" key="4">
    <source>
        <dbReference type="ARBA" id="ARBA00023239"/>
    </source>
</evidence>
<keyword evidence="2" id="KW-0479">Metal-binding</keyword>
<evidence type="ECO:0000256" key="1">
    <source>
        <dbReference type="ARBA" id="ARBA00005495"/>
    </source>
</evidence>
<dbReference type="Pfam" id="PF04828">
    <property type="entry name" value="GFA"/>
    <property type="match status" value="1"/>
</dbReference>
<feature type="domain" description="CENP-V/GFA" evidence="5">
    <location>
        <begin position="3"/>
        <end position="117"/>
    </location>
</feature>
<evidence type="ECO:0000313" key="7">
    <source>
        <dbReference type="Proteomes" id="UP001208690"/>
    </source>
</evidence>
<evidence type="ECO:0000313" key="6">
    <source>
        <dbReference type="EMBL" id="MCV3271281.1"/>
    </source>
</evidence>
<name>A0ABT3BCH6_9RHOB</name>
<comment type="caution">
    <text evidence="6">The sequence shown here is derived from an EMBL/GenBank/DDBJ whole genome shotgun (WGS) entry which is preliminary data.</text>
</comment>
<gene>
    <name evidence="6" type="ORF">MUB52_07575</name>
</gene>
<comment type="similarity">
    <text evidence="1">Belongs to the Gfa family.</text>
</comment>
<dbReference type="SUPFAM" id="SSF51316">
    <property type="entry name" value="Mss4-like"/>
    <property type="match status" value="1"/>
</dbReference>
<evidence type="ECO:0000256" key="3">
    <source>
        <dbReference type="ARBA" id="ARBA00022833"/>
    </source>
</evidence>
<dbReference type="PANTHER" id="PTHR33337">
    <property type="entry name" value="GFA DOMAIN-CONTAINING PROTEIN"/>
    <property type="match status" value="1"/>
</dbReference>
<dbReference type="PANTHER" id="PTHR33337:SF40">
    <property type="entry name" value="CENP-V_GFA DOMAIN-CONTAINING PROTEIN-RELATED"/>
    <property type="match status" value="1"/>
</dbReference>
<proteinExistence type="inferred from homology"/>
<dbReference type="InterPro" id="IPR011057">
    <property type="entry name" value="Mss4-like_sf"/>
</dbReference>
<dbReference type="Gene3D" id="3.90.1590.10">
    <property type="entry name" value="glutathione-dependent formaldehyde- activating enzyme (gfa)"/>
    <property type="match status" value="1"/>
</dbReference>
<dbReference type="EMBL" id="JALIEB010000004">
    <property type="protein sequence ID" value="MCV3271281.1"/>
    <property type="molecule type" value="Genomic_DNA"/>
</dbReference>
<keyword evidence="3" id="KW-0862">Zinc</keyword>
<evidence type="ECO:0000259" key="5">
    <source>
        <dbReference type="PROSITE" id="PS51891"/>
    </source>
</evidence>
<dbReference type="Proteomes" id="UP001208690">
    <property type="component" value="Unassembled WGS sequence"/>
</dbReference>
<dbReference type="InterPro" id="IPR006913">
    <property type="entry name" value="CENP-V/GFA"/>
</dbReference>